<dbReference type="Proteomes" id="UP000193560">
    <property type="component" value="Unassembled WGS sequence"/>
</dbReference>
<evidence type="ECO:0000313" key="3">
    <source>
        <dbReference type="EMBL" id="ORZ20598.1"/>
    </source>
</evidence>
<feature type="compositionally biased region" description="Basic residues" evidence="1">
    <location>
        <begin position="152"/>
        <end position="169"/>
    </location>
</feature>
<feature type="compositionally biased region" description="Basic and acidic residues" evidence="1">
    <location>
        <begin position="375"/>
        <end position="385"/>
    </location>
</feature>
<protein>
    <recommendedName>
        <fullName evidence="2">PH domain-containing protein</fullName>
    </recommendedName>
</protein>
<comment type="caution">
    <text evidence="3">The sequence shown here is derived from an EMBL/GenBank/DDBJ whole genome shotgun (WGS) entry which is preliminary data.</text>
</comment>
<dbReference type="EMBL" id="MCGE01000006">
    <property type="protein sequence ID" value="ORZ20598.1"/>
    <property type="molecule type" value="Genomic_DNA"/>
</dbReference>
<feature type="domain" description="PH" evidence="2">
    <location>
        <begin position="6"/>
        <end position="105"/>
    </location>
</feature>
<feature type="compositionally biased region" description="Polar residues" evidence="1">
    <location>
        <begin position="277"/>
        <end position="291"/>
    </location>
</feature>
<feature type="region of interest" description="Disordered" evidence="1">
    <location>
        <begin position="373"/>
        <end position="399"/>
    </location>
</feature>
<feature type="compositionally biased region" description="Low complexity" evidence="1">
    <location>
        <begin position="204"/>
        <end position="231"/>
    </location>
</feature>
<evidence type="ECO:0000259" key="2">
    <source>
        <dbReference type="PROSITE" id="PS50003"/>
    </source>
</evidence>
<dbReference type="OrthoDB" id="73680at2759"/>
<keyword evidence="4" id="KW-1185">Reference proteome</keyword>
<dbReference type="SMART" id="SM00233">
    <property type="entry name" value="PH"/>
    <property type="match status" value="1"/>
</dbReference>
<evidence type="ECO:0000256" key="1">
    <source>
        <dbReference type="SAM" id="MobiDB-lite"/>
    </source>
</evidence>
<dbReference type="Pfam" id="PF00169">
    <property type="entry name" value="PH"/>
    <property type="match status" value="1"/>
</dbReference>
<dbReference type="PANTHER" id="PTHR12752:SF9">
    <property type="entry name" value="KRAMER, ISOFORM I"/>
    <property type="match status" value="1"/>
</dbReference>
<organism evidence="3 4">
    <name type="scientific">Absidia repens</name>
    <dbReference type="NCBI Taxonomy" id="90262"/>
    <lineage>
        <taxon>Eukaryota</taxon>
        <taxon>Fungi</taxon>
        <taxon>Fungi incertae sedis</taxon>
        <taxon>Mucoromycota</taxon>
        <taxon>Mucoromycotina</taxon>
        <taxon>Mucoromycetes</taxon>
        <taxon>Mucorales</taxon>
        <taxon>Cunninghamellaceae</taxon>
        <taxon>Absidia</taxon>
    </lineage>
</organism>
<dbReference type="AlphaFoldDB" id="A0A1X2IQR8"/>
<evidence type="ECO:0000313" key="4">
    <source>
        <dbReference type="Proteomes" id="UP000193560"/>
    </source>
</evidence>
<dbReference type="InterPro" id="IPR001849">
    <property type="entry name" value="PH_domain"/>
</dbReference>
<feature type="region of interest" description="Disordered" evidence="1">
    <location>
        <begin position="270"/>
        <end position="300"/>
    </location>
</feature>
<dbReference type="Gene3D" id="2.30.29.30">
    <property type="entry name" value="Pleckstrin-homology domain (PH domain)/Phosphotyrosine-binding domain (PTB)"/>
    <property type="match status" value="1"/>
</dbReference>
<dbReference type="PANTHER" id="PTHR12752">
    <property type="entry name" value="PHOSPHOINOSITOL 3-PHOSPHATE-BINDING PROTEIN"/>
    <property type="match status" value="1"/>
</dbReference>
<gene>
    <name evidence="3" type="ORF">BCR42DRAFT_434982</name>
</gene>
<accession>A0A1X2IQR8</accession>
<sequence>MSTSESSSLQGWLLKQKHGLYRSWLKRYFVLHGRELSYYRNETDKVPQNVLDLDHYTISFKKQSRRNCTFILVAEEHHMQPDYYLQAETKDDLDVWISHLQQHMSTSSVLDKWLERLDMTCAPPPPPSSPPTLRDNQTVPCASLLAPTLSYHPHHPHHPQQPPSHHHQHPSSLRSHRSVESIHTFCSLPSVSHRVSFTNDRRPSSQSTHSNSSDSSSLSHASNSTTATYATDTSTPYRFTNAELPLTTNSSISNSSSSGNNSKFFTSRIFSRKHPQRNSNKQSSVDTINTPHESDYSPTMLSLSTPSLLLATCSSASADTMNELEEQEQGSHMPDSKGIKQQQALNRHFFSSSSSSSASSHVCPLLATSIIHPSEYNHDDDPQERLRRRQQQLPRGHSCSSFHYSLDTLGLASSTDTSS</sequence>
<dbReference type="PROSITE" id="PS50003">
    <property type="entry name" value="PH_DOMAIN"/>
    <property type="match status" value="1"/>
</dbReference>
<feature type="region of interest" description="Disordered" evidence="1">
    <location>
        <begin position="195"/>
        <end position="231"/>
    </location>
</feature>
<feature type="region of interest" description="Disordered" evidence="1">
    <location>
        <begin position="148"/>
        <end position="178"/>
    </location>
</feature>
<reference evidence="3 4" key="1">
    <citation type="submission" date="2016-07" db="EMBL/GenBank/DDBJ databases">
        <title>Pervasive Adenine N6-methylation of Active Genes in Fungi.</title>
        <authorList>
            <consortium name="DOE Joint Genome Institute"/>
            <person name="Mondo S.J."/>
            <person name="Dannebaum R.O."/>
            <person name="Kuo R.C."/>
            <person name="Labutti K."/>
            <person name="Haridas S."/>
            <person name="Kuo A."/>
            <person name="Salamov A."/>
            <person name="Ahrendt S.R."/>
            <person name="Lipzen A."/>
            <person name="Sullivan W."/>
            <person name="Andreopoulos W.B."/>
            <person name="Clum A."/>
            <person name="Lindquist E."/>
            <person name="Daum C."/>
            <person name="Ramamoorthy G.K."/>
            <person name="Gryganskyi A."/>
            <person name="Culley D."/>
            <person name="Magnuson J.K."/>
            <person name="James T.Y."/>
            <person name="O'Malley M.A."/>
            <person name="Stajich J.E."/>
            <person name="Spatafora J.W."/>
            <person name="Visel A."/>
            <person name="Grigoriev I.V."/>
        </authorList>
    </citation>
    <scope>NUCLEOTIDE SEQUENCE [LARGE SCALE GENOMIC DNA]</scope>
    <source>
        <strain evidence="3 4">NRRL 1336</strain>
    </source>
</reference>
<dbReference type="InterPro" id="IPR011993">
    <property type="entry name" value="PH-like_dom_sf"/>
</dbReference>
<dbReference type="SUPFAM" id="SSF50729">
    <property type="entry name" value="PH domain-like"/>
    <property type="match status" value="1"/>
</dbReference>
<dbReference type="CDD" id="cd00821">
    <property type="entry name" value="PH"/>
    <property type="match status" value="1"/>
</dbReference>
<proteinExistence type="predicted"/>
<name>A0A1X2IQR8_9FUNG</name>